<evidence type="ECO:0000313" key="5">
    <source>
        <dbReference type="EMBL" id="NWB88523.1"/>
    </source>
</evidence>
<dbReference type="SUPFAM" id="SSF51735">
    <property type="entry name" value="NAD(P)-binding Rossmann-fold domains"/>
    <property type="match status" value="1"/>
</dbReference>
<evidence type="ECO:0000256" key="1">
    <source>
        <dbReference type="ARBA" id="ARBA00010928"/>
    </source>
</evidence>
<gene>
    <name evidence="5" type="ORF">HX830_27000</name>
</gene>
<dbReference type="RefSeq" id="WP_152739846.1">
    <property type="nucleotide sequence ID" value="NZ_JACAQA010000028.1"/>
</dbReference>
<feature type="domain" description="GFO/IDH/MocA-like oxidoreductase" evidence="4">
    <location>
        <begin position="132"/>
        <end position="245"/>
    </location>
</feature>
<sequence length="342" mass="37084">MSIRIAVIGAGIMGADHARIIAQDLPGATLQVICDASPERAREIAERYGAADVSSDPMQTLARADVDAIIIASPDETHAVLSMAAINAGKPALCEKPLSQSPEECLAVIDKETSLGRQFVQLGFMRRFDPAYREMKSALQDGVIGRAVMMHNFHRNVEAPANFSGQMAISNSAPHEFDVVRHVLDTEYSAISVFQPARRSTLGVGAPVFMVLETRDGHLVNIEINNNAHYGYDVRGELVGEQGSVQLAGPVHTRVNTQRQAAERYAADWRPRFAEAYRLQDKAFLAFVNTGVFPAHAANTWDGYCAALVAQAGIQALSEGRRVSLRALDTPALYLSREGALS</sequence>
<evidence type="ECO:0000259" key="3">
    <source>
        <dbReference type="Pfam" id="PF01408"/>
    </source>
</evidence>
<evidence type="ECO:0000259" key="4">
    <source>
        <dbReference type="Pfam" id="PF22725"/>
    </source>
</evidence>
<name>A0A7Y7WVM3_9PSED</name>
<dbReference type="Pfam" id="PF01408">
    <property type="entry name" value="GFO_IDH_MocA"/>
    <property type="match status" value="1"/>
</dbReference>
<dbReference type="AlphaFoldDB" id="A0A7Y7WVM3"/>
<protein>
    <submittedName>
        <fullName evidence="5">Gfo/Idh/MocA family oxidoreductase</fullName>
    </submittedName>
</protein>
<dbReference type="Proteomes" id="UP000522864">
    <property type="component" value="Unassembled WGS sequence"/>
</dbReference>
<dbReference type="Pfam" id="PF22725">
    <property type="entry name" value="GFO_IDH_MocA_C3"/>
    <property type="match status" value="1"/>
</dbReference>
<dbReference type="GO" id="GO:0000166">
    <property type="term" value="F:nucleotide binding"/>
    <property type="evidence" value="ECO:0007669"/>
    <property type="project" value="InterPro"/>
</dbReference>
<dbReference type="InterPro" id="IPR055170">
    <property type="entry name" value="GFO_IDH_MocA-like_dom"/>
</dbReference>
<organism evidence="5 6">
    <name type="scientific">Pseudomonas gingeri</name>
    <dbReference type="NCBI Taxonomy" id="117681"/>
    <lineage>
        <taxon>Bacteria</taxon>
        <taxon>Pseudomonadati</taxon>
        <taxon>Pseudomonadota</taxon>
        <taxon>Gammaproteobacteria</taxon>
        <taxon>Pseudomonadales</taxon>
        <taxon>Pseudomonadaceae</taxon>
        <taxon>Pseudomonas</taxon>
    </lineage>
</organism>
<comment type="caution">
    <text evidence="5">The sequence shown here is derived from an EMBL/GenBank/DDBJ whole genome shotgun (WGS) entry which is preliminary data.</text>
</comment>
<dbReference type="EMBL" id="JACAQA010000028">
    <property type="protein sequence ID" value="NWB88523.1"/>
    <property type="molecule type" value="Genomic_DNA"/>
</dbReference>
<dbReference type="Gene3D" id="3.30.360.10">
    <property type="entry name" value="Dihydrodipicolinate Reductase, domain 2"/>
    <property type="match status" value="1"/>
</dbReference>
<dbReference type="PANTHER" id="PTHR42840">
    <property type="entry name" value="NAD(P)-BINDING ROSSMANN-FOLD SUPERFAMILY PROTEIN-RELATED"/>
    <property type="match status" value="1"/>
</dbReference>
<reference evidence="5 6" key="1">
    <citation type="submission" date="2020-04" db="EMBL/GenBank/DDBJ databases">
        <title>Molecular characterization of pseudomonads from Agaricus bisporus reveal novel blotch 2 pathogens in Western Europe.</title>
        <authorList>
            <person name="Taparia T."/>
            <person name="Krijger M."/>
            <person name="Haynes E."/>
            <person name="Elpinstone J.G."/>
            <person name="Noble R."/>
            <person name="Van Der Wolf J."/>
        </authorList>
    </citation>
    <scope>NUCLEOTIDE SEQUENCE [LARGE SCALE GENOMIC DNA]</scope>
    <source>
        <strain evidence="5 6">G9001</strain>
    </source>
</reference>
<keyword evidence="2" id="KW-0560">Oxidoreductase</keyword>
<dbReference type="InterPro" id="IPR000683">
    <property type="entry name" value="Gfo/Idh/MocA-like_OxRdtase_N"/>
</dbReference>
<dbReference type="SUPFAM" id="SSF55347">
    <property type="entry name" value="Glyceraldehyde-3-phosphate dehydrogenase-like, C-terminal domain"/>
    <property type="match status" value="1"/>
</dbReference>
<dbReference type="Gene3D" id="3.40.50.720">
    <property type="entry name" value="NAD(P)-binding Rossmann-like Domain"/>
    <property type="match status" value="1"/>
</dbReference>
<dbReference type="PANTHER" id="PTHR42840:SF3">
    <property type="entry name" value="BINDING ROSSMANN FOLD OXIDOREDUCTASE, PUTATIVE (AFU_ORTHOLOGUE AFUA_2G10240)-RELATED"/>
    <property type="match status" value="1"/>
</dbReference>
<proteinExistence type="inferred from homology"/>
<dbReference type="InterPro" id="IPR036291">
    <property type="entry name" value="NAD(P)-bd_dom_sf"/>
</dbReference>
<accession>A0A7Y7WVM3</accession>
<evidence type="ECO:0000313" key="6">
    <source>
        <dbReference type="Proteomes" id="UP000522864"/>
    </source>
</evidence>
<evidence type="ECO:0000256" key="2">
    <source>
        <dbReference type="ARBA" id="ARBA00023002"/>
    </source>
</evidence>
<comment type="similarity">
    <text evidence="1">Belongs to the Gfo/Idh/MocA family.</text>
</comment>
<feature type="domain" description="Gfo/Idh/MocA-like oxidoreductase N-terminal" evidence="3">
    <location>
        <begin position="3"/>
        <end position="121"/>
    </location>
</feature>
<dbReference type="GO" id="GO:0016491">
    <property type="term" value="F:oxidoreductase activity"/>
    <property type="evidence" value="ECO:0007669"/>
    <property type="project" value="UniProtKB-KW"/>
</dbReference>